<dbReference type="SUPFAM" id="SSF55874">
    <property type="entry name" value="ATPase domain of HSP90 chaperone/DNA topoisomerase II/histidine kinase"/>
    <property type="match status" value="1"/>
</dbReference>
<evidence type="ECO:0000256" key="10">
    <source>
        <dbReference type="ARBA" id="ARBA00022741"/>
    </source>
</evidence>
<dbReference type="Pfam" id="PF07730">
    <property type="entry name" value="HisKA_3"/>
    <property type="match status" value="1"/>
</dbReference>
<dbReference type="Pfam" id="PF02518">
    <property type="entry name" value="HATPase_c"/>
    <property type="match status" value="1"/>
</dbReference>
<evidence type="ECO:0000256" key="11">
    <source>
        <dbReference type="ARBA" id="ARBA00022777"/>
    </source>
</evidence>
<comment type="catalytic activity">
    <reaction evidence="1">
        <text>ATP + protein L-histidine = ADP + protein N-phospho-L-histidine.</text>
        <dbReference type="EC" id="2.7.13.3"/>
    </reaction>
</comment>
<dbReference type="PRINTS" id="PR00344">
    <property type="entry name" value="BCTRLSENSOR"/>
</dbReference>
<dbReference type="Gene3D" id="3.30.565.10">
    <property type="entry name" value="Histidine kinase-like ATPase, C-terminal domain"/>
    <property type="match status" value="1"/>
</dbReference>
<evidence type="ECO:0000256" key="1">
    <source>
        <dbReference type="ARBA" id="ARBA00000085"/>
    </source>
</evidence>
<keyword evidence="9" id="KW-0808">Transferase</keyword>
<comment type="caution">
    <text evidence="19">The sequence shown here is derived from an EMBL/GenBank/DDBJ whole genome shotgun (WGS) entry which is preliminary data.</text>
</comment>
<evidence type="ECO:0000256" key="5">
    <source>
        <dbReference type="ARBA" id="ARBA00017322"/>
    </source>
</evidence>
<dbReference type="Gene3D" id="1.20.5.1930">
    <property type="match status" value="1"/>
</dbReference>
<evidence type="ECO:0000256" key="17">
    <source>
        <dbReference type="ARBA" id="ARBA00030800"/>
    </source>
</evidence>
<dbReference type="EC" id="2.7.13.3" evidence="4"/>
<organism evidence="19 20">
    <name type="scientific">Kribbella sancticallisti</name>
    <dbReference type="NCBI Taxonomy" id="460087"/>
    <lineage>
        <taxon>Bacteria</taxon>
        <taxon>Bacillati</taxon>
        <taxon>Actinomycetota</taxon>
        <taxon>Actinomycetes</taxon>
        <taxon>Propionibacteriales</taxon>
        <taxon>Kribbellaceae</taxon>
        <taxon>Kribbella</taxon>
    </lineage>
</organism>
<protein>
    <recommendedName>
        <fullName evidence="5">Oxygen sensor histidine kinase NreB</fullName>
        <ecNumber evidence="4">2.7.13.3</ecNumber>
    </recommendedName>
    <alternativeName>
        <fullName evidence="17">Nitrogen regulation protein B</fullName>
    </alternativeName>
</protein>
<evidence type="ECO:0000256" key="2">
    <source>
        <dbReference type="ARBA" id="ARBA00001966"/>
    </source>
</evidence>
<comment type="subcellular location">
    <subcellularLocation>
        <location evidence="3">Cytoplasm</location>
    </subcellularLocation>
</comment>
<evidence type="ECO:0000256" key="14">
    <source>
        <dbReference type="ARBA" id="ARBA00023012"/>
    </source>
</evidence>
<dbReference type="InterPro" id="IPR050482">
    <property type="entry name" value="Sensor_HK_TwoCompSys"/>
</dbReference>
<evidence type="ECO:0000256" key="9">
    <source>
        <dbReference type="ARBA" id="ARBA00022679"/>
    </source>
</evidence>
<dbReference type="InterPro" id="IPR003594">
    <property type="entry name" value="HATPase_dom"/>
</dbReference>
<keyword evidence="20" id="KW-1185">Reference proteome</keyword>
<accession>A0ABN2DJL7</accession>
<keyword evidence="13" id="KW-0408">Iron</keyword>
<keyword evidence="12" id="KW-0067">ATP-binding</keyword>
<dbReference type="PANTHER" id="PTHR24421:SF10">
    <property type="entry name" value="NITRATE_NITRITE SENSOR PROTEIN NARQ"/>
    <property type="match status" value="1"/>
</dbReference>
<dbReference type="CDD" id="cd16917">
    <property type="entry name" value="HATPase_UhpB-NarQ-NarX-like"/>
    <property type="match status" value="1"/>
</dbReference>
<evidence type="ECO:0000256" key="13">
    <source>
        <dbReference type="ARBA" id="ARBA00023004"/>
    </source>
</evidence>
<keyword evidence="6" id="KW-0479">Metal-binding</keyword>
<evidence type="ECO:0000256" key="4">
    <source>
        <dbReference type="ARBA" id="ARBA00012438"/>
    </source>
</evidence>
<keyword evidence="6" id="KW-0004">4Fe-4S</keyword>
<dbReference type="InterPro" id="IPR029016">
    <property type="entry name" value="GAF-like_dom_sf"/>
</dbReference>
<dbReference type="InterPro" id="IPR036890">
    <property type="entry name" value="HATPase_C_sf"/>
</dbReference>
<evidence type="ECO:0000259" key="18">
    <source>
        <dbReference type="SMART" id="SM00387"/>
    </source>
</evidence>
<keyword evidence="14" id="KW-0902">Two-component regulatory system</keyword>
<name>A0ABN2DJL7_9ACTN</name>
<dbReference type="PANTHER" id="PTHR24421">
    <property type="entry name" value="NITRATE/NITRITE SENSOR PROTEIN NARX-RELATED"/>
    <property type="match status" value="1"/>
</dbReference>
<keyword evidence="8" id="KW-0597">Phosphoprotein</keyword>
<dbReference type="InterPro" id="IPR004358">
    <property type="entry name" value="Sig_transdc_His_kin-like_C"/>
</dbReference>
<dbReference type="SMART" id="SM00387">
    <property type="entry name" value="HATPase_c"/>
    <property type="match status" value="1"/>
</dbReference>
<gene>
    <name evidence="19" type="ORF">GCM10009789_35650</name>
</gene>
<dbReference type="SUPFAM" id="SSF55781">
    <property type="entry name" value="GAF domain-like"/>
    <property type="match status" value="1"/>
</dbReference>
<keyword evidence="10" id="KW-0547">Nucleotide-binding</keyword>
<dbReference type="Gene3D" id="3.30.450.40">
    <property type="match status" value="1"/>
</dbReference>
<proteinExistence type="predicted"/>
<keyword evidence="15" id="KW-0411">Iron-sulfur</keyword>
<evidence type="ECO:0000313" key="19">
    <source>
        <dbReference type="EMBL" id="GAA1578846.1"/>
    </source>
</evidence>
<feature type="domain" description="Histidine kinase/HSP90-like ATPase" evidence="18">
    <location>
        <begin position="164"/>
        <end position="254"/>
    </location>
</feature>
<evidence type="ECO:0000256" key="8">
    <source>
        <dbReference type="ARBA" id="ARBA00022553"/>
    </source>
</evidence>
<evidence type="ECO:0000256" key="12">
    <source>
        <dbReference type="ARBA" id="ARBA00022840"/>
    </source>
</evidence>
<dbReference type="EMBL" id="BAAAOS010000020">
    <property type="protein sequence ID" value="GAA1578846.1"/>
    <property type="molecule type" value="Genomic_DNA"/>
</dbReference>
<evidence type="ECO:0000256" key="15">
    <source>
        <dbReference type="ARBA" id="ARBA00023014"/>
    </source>
</evidence>
<comment type="cofactor">
    <cofactor evidence="2">
        <name>[4Fe-4S] cluster</name>
        <dbReference type="ChEBI" id="CHEBI:49883"/>
    </cofactor>
</comment>
<dbReference type="InterPro" id="IPR011712">
    <property type="entry name" value="Sig_transdc_His_kin_sub3_dim/P"/>
</dbReference>
<dbReference type="Proteomes" id="UP001500393">
    <property type="component" value="Unassembled WGS sequence"/>
</dbReference>
<reference evidence="19 20" key="1">
    <citation type="journal article" date="2019" name="Int. J. Syst. Evol. Microbiol.">
        <title>The Global Catalogue of Microorganisms (GCM) 10K type strain sequencing project: providing services to taxonomists for standard genome sequencing and annotation.</title>
        <authorList>
            <consortium name="The Broad Institute Genomics Platform"/>
            <consortium name="The Broad Institute Genome Sequencing Center for Infectious Disease"/>
            <person name="Wu L."/>
            <person name="Ma J."/>
        </authorList>
    </citation>
    <scope>NUCLEOTIDE SEQUENCE [LARGE SCALE GENOMIC DNA]</scope>
    <source>
        <strain evidence="19 20">JCM 14969</strain>
    </source>
</reference>
<evidence type="ECO:0000256" key="6">
    <source>
        <dbReference type="ARBA" id="ARBA00022485"/>
    </source>
</evidence>
<evidence type="ECO:0000313" key="20">
    <source>
        <dbReference type="Proteomes" id="UP001500393"/>
    </source>
</evidence>
<evidence type="ECO:0000256" key="3">
    <source>
        <dbReference type="ARBA" id="ARBA00004496"/>
    </source>
</evidence>
<evidence type="ECO:0000256" key="16">
    <source>
        <dbReference type="ARBA" id="ARBA00024827"/>
    </source>
</evidence>
<keyword evidence="11" id="KW-0418">Kinase</keyword>
<keyword evidence="7" id="KW-0963">Cytoplasm</keyword>
<comment type="function">
    <text evidence="16">Member of the two-component regulatory system NreB/NreC involved in the control of dissimilatory nitrate/nitrite reduction in response to oxygen. NreB functions as a direct oxygen sensor histidine kinase which is autophosphorylated, in the absence of oxygen, probably at the conserved histidine residue, and transfers its phosphate group probably to a conserved aspartate residue of NreC. NreB/NreC activates the expression of the nitrate (narGHJI) and nitrite (nir) reductase operons, as well as the putative nitrate transporter gene narT.</text>
</comment>
<sequence>MVGTLALGTRSPGERFSAADLSVLADVARQAAIATHAARLADDLQSARERLVLAREEERRRLRRDLHDGLGSTLAGMALYAGNARRALTQGALSGEGGDAAQWLDRLEVRATEAVADIRRVVHDLRPPSLDELGLVGAVRSAAGGLALPVAVIADEPLPAMSAAVEVAAYRIAVEALTNTARHAQASRATVRIRADEVLVVEVVDDGRGLGVAGSPGVGLGSMRERAEELGGSLTVTTGAGAGVVVRAELPNRARTQAR</sequence>
<evidence type="ECO:0000256" key="7">
    <source>
        <dbReference type="ARBA" id="ARBA00022490"/>
    </source>
</evidence>